<keyword evidence="2" id="KW-0539">Nucleus</keyword>
<evidence type="ECO:0000313" key="4">
    <source>
        <dbReference type="EMBL" id="KAE8716418.1"/>
    </source>
</evidence>
<protein>
    <submittedName>
        <fullName evidence="4">Uncharacterized protein</fullName>
    </submittedName>
</protein>
<comment type="caution">
    <text evidence="4">The sequence shown here is derived from an EMBL/GenBank/DDBJ whole genome shotgun (WGS) entry which is preliminary data.</text>
</comment>
<keyword evidence="1" id="KW-0238">DNA-binding</keyword>
<proteinExistence type="predicted"/>
<keyword evidence="5" id="KW-1185">Reference proteome</keyword>
<feature type="region of interest" description="Disordered" evidence="3">
    <location>
        <begin position="148"/>
        <end position="174"/>
    </location>
</feature>
<evidence type="ECO:0000256" key="2">
    <source>
        <dbReference type="ARBA" id="ARBA00023242"/>
    </source>
</evidence>
<reference evidence="4" key="1">
    <citation type="submission" date="2019-09" db="EMBL/GenBank/DDBJ databases">
        <title>Draft genome information of white flower Hibiscus syriacus.</title>
        <authorList>
            <person name="Kim Y.-M."/>
        </authorList>
    </citation>
    <scope>NUCLEOTIDE SEQUENCE [LARGE SCALE GENOMIC DNA]</scope>
    <source>
        <strain evidence="4">YM2019G1</strain>
    </source>
</reference>
<feature type="region of interest" description="Disordered" evidence="3">
    <location>
        <begin position="1"/>
        <end position="29"/>
    </location>
</feature>
<sequence length="174" mass="18959">MGKFLTTDLKDNHGGSSIPVKNSSSNRSETCNTTITRSLEDGNDQRLKNSSAALLVGEWADSLTNISVGDLLAEVPDDLDDNCVDHDKKKEVSSLASHASSIWDSEETCDAFLFQKNPIPRADVPRFSNVTSQVVYKQIAGPNLEESGTLTKESLDPKEPIENSSCETSRRVSI</sequence>
<accession>A0A6A3BLZ0</accession>
<dbReference type="GO" id="GO:0003682">
    <property type="term" value="F:chromatin binding"/>
    <property type="evidence" value="ECO:0007669"/>
    <property type="project" value="InterPro"/>
</dbReference>
<evidence type="ECO:0000313" key="5">
    <source>
        <dbReference type="Proteomes" id="UP000436088"/>
    </source>
</evidence>
<evidence type="ECO:0000256" key="3">
    <source>
        <dbReference type="SAM" id="MobiDB-lite"/>
    </source>
</evidence>
<gene>
    <name evidence="4" type="ORF">F3Y22_tig00110118pilonHSYRG00017</name>
</gene>
<dbReference type="AlphaFoldDB" id="A0A6A3BLZ0"/>
<dbReference type="InterPro" id="IPR055315">
    <property type="entry name" value="Cramped-like"/>
</dbReference>
<organism evidence="4 5">
    <name type="scientific">Hibiscus syriacus</name>
    <name type="common">Rose of Sharon</name>
    <dbReference type="NCBI Taxonomy" id="106335"/>
    <lineage>
        <taxon>Eukaryota</taxon>
        <taxon>Viridiplantae</taxon>
        <taxon>Streptophyta</taxon>
        <taxon>Embryophyta</taxon>
        <taxon>Tracheophyta</taxon>
        <taxon>Spermatophyta</taxon>
        <taxon>Magnoliopsida</taxon>
        <taxon>eudicotyledons</taxon>
        <taxon>Gunneridae</taxon>
        <taxon>Pentapetalae</taxon>
        <taxon>rosids</taxon>
        <taxon>malvids</taxon>
        <taxon>Malvales</taxon>
        <taxon>Malvaceae</taxon>
        <taxon>Malvoideae</taxon>
        <taxon>Hibiscus</taxon>
    </lineage>
</organism>
<dbReference type="PANTHER" id="PTHR21677:SF1">
    <property type="entry name" value="PROTEIN CRAMPED-LIKE"/>
    <property type="match status" value="1"/>
</dbReference>
<evidence type="ECO:0000256" key="1">
    <source>
        <dbReference type="ARBA" id="ARBA00023125"/>
    </source>
</evidence>
<dbReference type="GO" id="GO:0003677">
    <property type="term" value="F:DNA binding"/>
    <property type="evidence" value="ECO:0007669"/>
    <property type="project" value="UniProtKB-KW"/>
</dbReference>
<dbReference type="Proteomes" id="UP000436088">
    <property type="component" value="Unassembled WGS sequence"/>
</dbReference>
<dbReference type="GO" id="GO:0007389">
    <property type="term" value="P:pattern specification process"/>
    <property type="evidence" value="ECO:0007669"/>
    <property type="project" value="TreeGrafter"/>
</dbReference>
<dbReference type="GO" id="GO:0005634">
    <property type="term" value="C:nucleus"/>
    <property type="evidence" value="ECO:0007669"/>
    <property type="project" value="TreeGrafter"/>
</dbReference>
<name>A0A6A3BLZ0_HIBSY</name>
<dbReference type="PANTHER" id="PTHR21677">
    <property type="entry name" value="CRAMPED PROTEIN"/>
    <property type="match status" value="1"/>
</dbReference>
<feature type="compositionally biased region" description="Polar residues" evidence="3">
    <location>
        <begin position="162"/>
        <end position="174"/>
    </location>
</feature>
<dbReference type="EMBL" id="VEPZ02000844">
    <property type="protein sequence ID" value="KAE8716418.1"/>
    <property type="molecule type" value="Genomic_DNA"/>
</dbReference>
<feature type="compositionally biased region" description="Polar residues" evidence="3">
    <location>
        <begin position="19"/>
        <end position="29"/>
    </location>
</feature>